<feature type="transmembrane region" description="Helical" evidence="1">
    <location>
        <begin position="6"/>
        <end position="25"/>
    </location>
</feature>
<dbReference type="AlphaFoldDB" id="A0A4R3KUX3"/>
<reference evidence="2 3" key="1">
    <citation type="submission" date="2019-03" db="EMBL/GenBank/DDBJ databases">
        <title>Genomic Encyclopedia of Type Strains, Phase IV (KMG-IV): sequencing the most valuable type-strain genomes for metagenomic binning, comparative biology and taxonomic classification.</title>
        <authorList>
            <person name="Goeker M."/>
        </authorList>
    </citation>
    <scope>NUCLEOTIDE SEQUENCE [LARGE SCALE GENOMIC DNA]</scope>
    <source>
        <strain evidence="2 3">DSM 21100</strain>
    </source>
</reference>
<dbReference type="RefSeq" id="WP_132128667.1">
    <property type="nucleotide sequence ID" value="NZ_CP042432.1"/>
</dbReference>
<protein>
    <submittedName>
        <fullName evidence="2">Uncharacterized protein</fullName>
    </submittedName>
</protein>
<keyword evidence="1" id="KW-0472">Membrane</keyword>
<sequence length="173" mass="19541">MFYLFWAIVNIGIFLLFLGICFRATILVRKRFGLFASLIFAFGLLSFIGSTESHNNTGANANGIWEFASGDSLDRAPAFQIIIELEDTWFSQRRLDITYGRDKKDGENIPINAYSFTSGLVSGTKWKPLSIDVRKTDNNAKFNYFVGGIVEWKLLGTTIFSQHQEYEGIASIK</sequence>
<name>A0A4R3KUX3_9SPHI</name>
<evidence type="ECO:0000313" key="2">
    <source>
        <dbReference type="EMBL" id="TCS88465.1"/>
    </source>
</evidence>
<feature type="transmembrane region" description="Helical" evidence="1">
    <location>
        <begin position="32"/>
        <end position="50"/>
    </location>
</feature>
<gene>
    <name evidence="2" type="ORF">EDD80_103330</name>
</gene>
<dbReference type="EMBL" id="SMAD01000003">
    <property type="protein sequence ID" value="TCS88465.1"/>
    <property type="molecule type" value="Genomic_DNA"/>
</dbReference>
<proteinExistence type="predicted"/>
<dbReference type="OrthoDB" id="1449062at2"/>
<evidence type="ECO:0000256" key="1">
    <source>
        <dbReference type="SAM" id="Phobius"/>
    </source>
</evidence>
<accession>A0A4R3KUX3</accession>
<keyword evidence="1" id="KW-1133">Transmembrane helix</keyword>
<organism evidence="2 3">
    <name type="scientific">Anseongella ginsenosidimutans</name>
    <dbReference type="NCBI Taxonomy" id="496056"/>
    <lineage>
        <taxon>Bacteria</taxon>
        <taxon>Pseudomonadati</taxon>
        <taxon>Bacteroidota</taxon>
        <taxon>Sphingobacteriia</taxon>
        <taxon>Sphingobacteriales</taxon>
        <taxon>Sphingobacteriaceae</taxon>
        <taxon>Anseongella</taxon>
    </lineage>
</organism>
<keyword evidence="3" id="KW-1185">Reference proteome</keyword>
<dbReference type="Proteomes" id="UP000295807">
    <property type="component" value="Unassembled WGS sequence"/>
</dbReference>
<comment type="caution">
    <text evidence="2">The sequence shown here is derived from an EMBL/GenBank/DDBJ whole genome shotgun (WGS) entry which is preliminary data.</text>
</comment>
<evidence type="ECO:0000313" key="3">
    <source>
        <dbReference type="Proteomes" id="UP000295807"/>
    </source>
</evidence>
<keyword evidence="1" id="KW-0812">Transmembrane</keyword>